<keyword evidence="3" id="KW-1185">Reference proteome</keyword>
<name>A0ABC8RE56_9AQUA</name>
<gene>
    <name evidence="2" type="ORF">ILEXP_LOCUS8846</name>
</gene>
<organism evidence="2 3">
    <name type="scientific">Ilex paraguariensis</name>
    <name type="common">yerba mate</name>
    <dbReference type="NCBI Taxonomy" id="185542"/>
    <lineage>
        <taxon>Eukaryota</taxon>
        <taxon>Viridiplantae</taxon>
        <taxon>Streptophyta</taxon>
        <taxon>Embryophyta</taxon>
        <taxon>Tracheophyta</taxon>
        <taxon>Spermatophyta</taxon>
        <taxon>Magnoliopsida</taxon>
        <taxon>eudicotyledons</taxon>
        <taxon>Gunneridae</taxon>
        <taxon>Pentapetalae</taxon>
        <taxon>asterids</taxon>
        <taxon>campanulids</taxon>
        <taxon>Aquifoliales</taxon>
        <taxon>Aquifoliaceae</taxon>
        <taxon>Ilex</taxon>
    </lineage>
</organism>
<sequence>LQGLATDVHLGNWSSQLDQQPPCLANPIPENQQPHPQQTTSQVQFVFDSSSVLLWLRVLVERNHGFVFDSSLASGFNKEKPWP</sequence>
<comment type="caution">
    <text evidence="2">The sequence shown here is derived from an EMBL/GenBank/DDBJ whole genome shotgun (WGS) entry which is preliminary data.</text>
</comment>
<feature type="non-terminal residue" evidence="2">
    <location>
        <position position="1"/>
    </location>
</feature>
<proteinExistence type="predicted"/>
<evidence type="ECO:0000256" key="1">
    <source>
        <dbReference type="SAM" id="MobiDB-lite"/>
    </source>
</evidence>
<dbReference type="Proteomes" id="UP001642360">
    <property type="component" value="Unassembled WGS sequence"/>
</dbReference>
<evidence type="ECO:0000313" key="2">
    <source>
        <dbReference type="EMBL" id="CAK9141279.1"/>
    </source>
</evidence>
<feature type="compositionally biased region" description="Polar residues" evidence="1">
    <location>
        <begin position="29"/>
        <end position="40"/>
    </location>
</feature>
<dbReference type="EMBL" id="CAUOFW020001118">
    <property type="protein sequence ID" value="CAK9141279.1"/>
    <property type="molecule type" value="Genomic_DNA"/>
</dbReference>
<protein>
    <submittedName>
        <fullName evidence="2">Uncharacterized protein</fullName>
    </submittedName>
</protein>
<accession>A0ABC8RE56</accession>
<dbReference type="AlphaFoldDB" id="A0ABC8RE56"/>
<feature type="region of interest" description="Disordered" evidence="1">
    <location>
        <begin position="19"/>
        <end position="40"/>
    </location>
</feature>
<reference evidence="2 3" key="1">
    <citation type="submission" date="2024-02" db="EMBL/GenBank/DDBJ databases">
        <authorList>
            <person name="Vignale AGUSTIN F."/>
            <person name="Sosa J E."/>
            <person name="Modenutti C."/>
        </authorList>
    </citation>
    <scope>NUCLEOTIDE SEQUENCE [LARGE SCALE GENOMIC DNA]</scope>
</reference>
<evidence type="ECO:0000313" key="3">
    <source>
        <dbReference type="Proteomes" id="UP001642360"/>
    </source>
</evidence>